<reference evidence="1" key="1">
    <citation type="journal article" date="2020" name="mSystems">
        <title>Genome- and Community-Level Interaction Insights into Carbon Utilization and Element Cycling Functions of Hydrothermarchaeota in Hydrothermal Sediment.</title>
        <authorList>
            <person name="Zhou Z."/>
            <person name="Liu Y."/>
            <person name="Xu W."/>
            <person name="Pan J."/>
            <person name="Luo Z.H."/>
            <person name="Li M."/>
        </authorList>
    </citation>
    <scope>NUCLEOTIDE SEQUENCE [LARGE SCALE GENOMIC DNA]</scope>
    <source>
        <strain evidence="1">HyVt-489</strain>
    </source>
</reference>
<comment type="caution">
    <text evidence="1">The sequence shown here is derived from an EMBL/GenBank/DDBJ whole genome shotgun (WGS) entry which is preliminary data.</text>
</comment>
<dbReference type="GO" id="GO:0004497">
    <property type="term" value="F:monooxygenase activity"/>
    <property type="evidence" value="ECO:0007669"/>
    <property type="project" value="UniProtKB-KW"/>
</dbReference>
<evidence type="ECO:0000313" key="1">
    <source>
        <dbReference type="EMBL" id="HFB55102.1"/>
    </source>
</evidence>
<keyword evidence="1" id="KW-0503">Monooxygenase</keyword>
<accession>A0A7C3C1H5</accession>
<dbReference type="EMBL" id="DRMN01000274">
    <property type="protein sequence ID" value="HFB55102.1"/>
    <property type="molecule type" value="Genomic_DNA"/>
</dbReference>
<dbReference type="Proteomes" id="UP000886042">
    <property type="component" value="Unassembled WGS sequence"/>
</dbReference>
<dbReference type="InterPro" id="IPR036188">
    <property type="entry name" value="FAD/NAD-bd_sf"/>
</dbReference>
<sequence length="63" mass="6674">MGHATIPVYKTKTYTIPPELSGKGAKKHPFVIVGAGPIGLVLALDMARKGHDVLIVTAFDFIA</sequence>
<dbReference type="Gene3D" id="3.50.50.60">
    <property type="entry name" value="FAD/NAD(P)-binding domain"/>
    <property type="match status" value="1"/>
</dbReference>
<dbReference type="AlphaFoldDB" id="A0A7C3C1H5"/>
<organism evidence="1">
    <name type="scientific">Hellea balneolensis</name>
    <dbReference type="NCBI Taxonomy" id="287478"/>
    <lineage>
        <taxon>Bacteria</taxon>
        <taxon>Pseudomonadati</taxon>
        <taxon>Pseudomonadota</taxon>
        <taxon>Alphaproteobacteria</taxon>
        <taxon>Maricaulales</taxon>
        <taxon>Robiginitomaculaceae</taxon>
        <taxon>Hellea</taxon>
    </lineage>
</organism>
<name>A0A7C3C1H5_9PROT</name>
<dbReference type="SUPFAM" id="SSF51971">
    <property type="entry name" value="Nucleotide-binding domain"/>
    <property type="match status" value="1"/>
</dbReference>
<protein>
    <submittedName>
        <fullName evidence="1">FAD-binding monooxygenase</fullName>
    </submittedName>
</protein>
<feature type="non-terminal residue" evidence="1">
    <location>
        <position position="63"/>
    </location>
</feature>
<proteinExistence type="predicted"/>
<keyword evidence="1" id="KW-0560">Oxidoreductase</keyword>
<gene>
    <name evidence="1" type="ORF">ENJ46_04180</name>
</gene>